<evidence type="ECO:0000256" key="1">
    <source>
        <dbReference type="ARBA" id="ARBA00023125"/>
    </source>
</evidence>
<dbReference type="Pfam" id="PF13432">
    <property type="entry name" value="TPR_16"/>
    <property type="match status" value="1"/>
</dbReference>
<dbReference type="Gene3D" id="1.25.40.10">
    <property type="entry name" value="Tetratricopeptide repeat domain"/>
    <property type="match status" value="1"/>
</dbReference>
<dbReference type="InterPro" id="IPR016032">
    <property type="entry name" value="Sig_transdc_resp-reg_C-effctor"/>
</dbReference>
<keyword evidence="2" id="KW-0802">TPR repeat</keyword>
<dbReference type="PANTHER" id="PTHR12558">
    <property type="entry name" value="CELL DIVISION CYCLE 16,23,27"/>
    <property type="match status" value="1"/>
</dbReference>
<feature type="repeat" description="TPR" evidence="2">
    <location>
        <begin position="278"/>
        <end position="311"/>
    </location>
</feature>
<dbReference type="InterPro" id="IPR011990">
    <property type="entry name" value="TPR-like_helical_dom_sf"/>
</dbReference>
<keyword evidence="1 3" id="KW-0238">DNA-binding</keyword>
<dbReference type="SMART" id="SM00028">
    <property type="entry name" value="TPR"/>
    <property type="match status" value="4"/>
</dbReference>
<dbReference type="GO" id="GO:0006355">
    <property type="term" value="P:regulation of DNA-templated transcription"/>
    <property type="evidence" value="ECO:0007669"/>
    <property type="project" value="InterPro"/>
</dbReference>
<reference evidence="5" key="1">
    <citation type="submission" date="2021-05" db="EMBL/GenBank/DDBJ databases">
        <title>Genome of Sphingobium sp. strain.</title>
        <authorList>
            <person name="Fan R."/>
        </authorList>
    </citation>
    <scope>NUCLEOTIDE SEQUENCE</scope>
    <source>
        <strain evidence="5">H33</strain>
    </source>
</reference>
<dbReference type="Gene3D" id="1.10.10.10">
    <property type="entry name" value="Winged helix-like DNA-binding domain superfamily/Winged helix DNA-binding domain"/>
    <property type="match status" value="1"/>
</dbReference>
<evidence type="ECO:0000256" key="2">
    <source>
        <dbReference type="PROSITE-ProRule" id="PRU00339"/>
    </source>
</evidence>
<dbReference type="GO" id="GO:0000160">
    <property type="term" value="P:phosphorelay signal transduction system"/>
    <property type="evidence" value="ECO:0007669"/>
    <property type="project" value="InterPro"/>
</dbReference>
<feature type="domain" description="OmpR/PhoB-type" evidence="4">
    <location>
        <begin position="6"/>
        <end position="106"/>
    </location>
</feature>
<dbReference type="CDD" id="cd00383">
    <property type="entry name" value="trans_reg_C"/>
    <property type="match status" value="1"/>
</dbReference>
<name>A0A9X1IR62_9SPHN</name>
<dbReference type="Pfam" id="PF13181">
    <property type="entry name" value="TPR_8"/>
    <property type="match status" value="1"/>
</dbReference>
<dbReference type="InterPro" id="IPR036388">
    <property type="entry name" value="WH-like_DNA-bd_sf"/>
</dbReference>
<dbReference type="SUPFAM" id="SSF46894">
    <property type="entry name" value="C-terminal effector domain of the bipartite response regulators"/>
    <property type="match status" value="1"/>
</dbReference>
<sequence>MQPAQTQILAFGDFLLDVRRRRLTDRATGVPSTLSGRPLDTLIYLAVRSGVLVSKEELMAAIWRGVTVEDNSLAKCISAIRNALGENPSDNRFIVTEARRGYRFVAEIKTLEPVEPSLSSRRLSASPQASQLFVSGWSALTRPGGATLWRGLDHLQQAVQIDPQFALAHACVAGGYALLGVFGLAAPRDVFPKAHAAAIAAIEADATLADGHAQLGHVYTMFEFDFAAADGCYRRALDLNPDCLVALHYRALQAICAGRFEDALRDLRRAQAIEPLAANVSANIAMAYYYAGEYDQAIAQAEATLELAPQFAHAQSLLGRSWLRLGDVDRALELFHLRSGETIGSAADLPAALALAGRHVESRLCLDELRAARDRRYVSAFDIATIYAAHNATNDALDWLEIALAERAQPISALAVDPAFKHLGEEPRFRDMLGKLGHTHSGQTSRRA</sequence>
<dbReference type="PROSITE" id="PS51755">
    <property type="entry name" value="OMPR_PHOB"/>
    <property type="match status" value="1"/>
</dbReference>
<dbReference type="RefSeq" id="WP_214622844.1">
    <property type="nucleotide sequence ID" value="NZ_JAHGAW010000005.1"/>
</dbReference>
<dbReference type="InterPro" id="IPR001867">
    <property type="entry name" value="OmpR/PhoB-type_DNA-bd"/>
</dbReference>
<keyword evidence="6" id="KW-1185">Reference proteome</keyword>
<dbReference type="Pfam" id="PF00486">
    <property type="entry name" value="Trans_reg_C"/>
    <property type="match status" value="1"/>
</dbReference>
<evidence type="ECO:0000256" key="3">
    <source>
        <dbReference type="PROSITE-ProRule" id="PRU01091"/>
    </source>
</evidence>
<dbReference type="InterPro" id="IPR019734">
    <property type="entry name" value="TPR_rpt"/>
</dbReference>
<proteinExistence type="predicted"/>
<comment type="caution">
    <text evidence="5">The sequence shown here is derived from an EMBL/GenBank/DDBJ whole genome shotgun (WGS) entry which is preliminary data.</text>
</comment>
<evidence type="ECO:0000313" key="5">
    <source>
        <dbReference type="EMBL" id="MBT2187094.1"/>
    </source>
</evidence>
<gene>
    <name evidence="5" type="ORF">KK488_09065</name>
</gene>
<evidence type="ECO:0000313" key="6">
    <source>
        <dbReference type="Proteomes" id="UP001138757"/>
    </source>
</evidence>
<dbReference type="GO" id="GO:0003677">
    <property type="term" value="F:DNA binding"/>
    <property type="evidence" value="ECO:0007669"/>
    <property type="project" value="UniProtKB-UniRule"/>
</dbReference>
<dbReference type="AlphaFoldDB" id="A0A9X1IR62"/>
<evidence type="ECO:0000259" key="4">
    <source>
        <dbReference type="PROSITE" id="PS51755"/>
    </source>
</evidence>
<dbReference type="PANTHER" id="PTHR12558:SF13">
    <property type="entry name" value="CELL DIVISION CYCLE PROTEIN 27 HOMOLOG"/>
    <property type="match status" value="1"/>
</dbReference>
<feature type="DNA-binding region" description="OmpR/PhoB-type" evidence="3">
    <location>
        <begin position="6"/>
        <end position="106"/>
    </location>
</feature>
<dbReference type="SUPFAM" id="SSF48452">
    <property type="entry name" value="TPR-like"/>
    <property type="match status" value="1"/>
</dbReference>
<protein>
    <submittedName>
        <fullName evidence="5">Winged helix-turn-helix domain-containing protein</fullName>
    </submittedName>
</protein>
<dbReference type="EMBL" id="JAHGAW010000005">
    <property type="protein sequence ID" value="MBT2187094.1"/>
    <property type="molecule type" value="Genomic_DNA"/>
</dbReference>
<dbReference type="SMART" id="SM00862">
    <property type="entry name" value="Trans_reg_C"/>
    <property type="match status" value="1"/>
</dbReference>
<organism evidence="5 6">
    <name type="scientific">Sphingobium nicotianae</name>
    <dbReference type="NCBI Taxonomy" id="2782607"/>
    <lineage>
        <taxon>Bacteria</taxon>
        <taxon>Pseudomonadati</taxon>
        <taxon>Pseudomonadota</taxon>
        <taxon>Alphaproteobacteria</taxon>
        <taxon>Sphingomonadales</taxon>
        <taxon>Sphingomonadaceae</taxon>
        <taxon>Sphingobium</taxon>
    </lineage>
</organism>
<accession>A0A9X1IR62</accession>
<dbReference type="PROSITE" id="PS50005">
    <property type="entry name" value="TPR"/>
    <property type="match status" value="1"/>
</dbReference>
<dbReference type="Proteomes" id="UP001138757">
    <property type="component" value="Unassembled WGS sequence"/>
</dbReference>